<name>A0A2G5FCN1_9PSED</name>
<sequence length="104" mass="11754">MIELQRHLTHLPAHDGQPAADFGWSEDCQASFGHGVQTAQAWLDDTNSGWLWANLLLERQLNPPGAQRHAFELGFLSRIHQRLCFPLGFPLGGEHGARRTEFRL</sequence>
<dbReference type="Pfam" id="PF18226">
    <property type="entry name" value="QslA"/>
    <property type="match status" value="1"/>
</dbReference>
<reference evidence="3" key="1">
    <citation type="submission" date="2017-06" db="EMBL/GenBank/DDBJ databases">
        <authorList>
            <person name="Rastogi G."/>
            <person name="Vaishampayan P."/>
            <person name="Seuylemezian A."/>
        </authorList>
    </citation>
    <scope>NUCLEOTIDE SEQUENCE [LARGE SCALE GENOMIC DNA]</scope>
    <source>
        <strain evidence="3">PI11</strain>
    </source>
</reference>
<evidence type="ECO:0000259" key="1">
    <source>
        <dbReference type="Pfam" id="PF18226"/>
    </source>
</evidence>
<dbReference type="EMBL" id="NIQU01000014">
    <property type="protein sequence ID" value="PIA65735.1"/>
    <property type="molecule type" value="Genomic_DNA"/>
</dbReference>
<protein>
    <recommendedName>
        <fullName evidence="1">LasR-specific antiactivator QslA domain-containing protein</fullName>
    </recommendedName>
</protein>
<dbReference type="InterPro" id="IPR040654">
    <property type="entry name" value="QslA"/>
</dbReference>
<accession>A0A2G5FCN1</accession>
<feature type="domain" description="LasR-specific antiactivator QslA" evidence="1">
    <location>
        <begin position="13"/>
        <end position="83"/>
    </location>
</feature>
<dbReference type="AlphaFoldDB" id="A0A2G5FCN1"/>
<dbReference type="Proteomes" id="UP000229504">
    <property type="component" value="Unassembled WGS sequence"/>
</dbReference>
<evidence type="ECO:0000313" key="3">
    <source>
        <dbReference type="Proteomes" id="UP000229504"/>
    </source>
</evidence>
<organism evidence="2 3">
    <name type="scientific">Pseudomonas sediminis</name>
    <dbReference type="NCBI Taxonomy" id="1691904"/>
    <lineage>
        <taxon>Bacteria</taxon>
        <taxon>Pseudomonadati</taxon>
        <taxon>Pseudomonadota</taxon>
        <taxon>Gammaproteobacteria</taxon>
        <taxon>Pseudomonadales</taxon>
        <taxon>Pseudomonadaceae</taxon>
        <taxon>Pseudomonas</taxon>
    </lineage>
</organism>
<comment type="caution">
    <text evidence="2">The sequence shown here is derived from an EMBL/GenBank/DDBJ whole genome shotgun (WGS) entry which is preliminary data.</text>
</comment>
<evidence type="ECO:0000313" key="2">
    <source>
        <dbReference type="EMBL" id="PIA65735.1"/>
    </source>
</evidence>
<dbReference type="RefSeq" id="WP_099526807.1">
    <property type="nucleotide sequence ID" value="NZ_NIQU01000014.1"/>
</dbReference>
<proteinExistence type="predicted"/>
<gene>
    <name evidence="2" type="ORF">CDO35_22535</name>
</gene>